<keyword evidence="3" id="KW-1185">Reference proteome</keyword>
<reference evidence="2 3" key="1">
    <citation type="journal article" date="2020" name="Nature">
        <title>Six reference-quality genomes reveal evolution of bat adaptations.</title>
        <authorList>
            <person name="Jebb D."/>
            <person name="Huang Z."/>
            <person name="Pippel M."/>
            <person name="Hughes G.M."/>
            <person name="Lavrichenko K."/>
            <person name="Devanna P."/>
            <person name="Winkler S."/>
            <person name="Jermiin L.S."/>
            <person name="Skirmuntt E.C."/>
            <person name="Katzourakis A."/>
            <person name="Burkitt-Gray L."/>
            <person name="Ray D.A."/>
            <person name="Sullivan K.A.M."/>
            <person name="Roscito J.G."/>
            <person name="Kirilenko B.M."/>
            <person name="Davalos L.M."/>
            <person name="Corthals A.P."/>
            <person name="Power M.L."/>
            <person name="Jones G."/>
            <person name="Ransome R.D."/>
            <person name="Dechmann D.K.N."/>
            <person name="Locatelli A.G."/>
            <person name="Puechmaille S.J."/>
            <person name="Fedrigo O."/>
            <person name="Jarvis E.D."/>
            <person name="Hiller M."/>
            <person name="Vernes S.C."/>
            <person name="Myers E.W."/>
            <person name="Teeling E.C."/>
        </authorList>
    </citation>
    <scope>NUCLEOTIDE SEQUENCE [LARGE SCALE GENOMIC DNA]</scope>
    <source>
        <strain evidence="2">MMolMol1</strain>
        <tissue evidence="2">Muscle</tissue>
    </source>
</reference>
<evidence type="ECO:0000313" key="3">
    <source>
        <dbReference type="Proteomes" id="UP000550707"/>
    </source>
</evidence>
<keyword evidence="1" id="KW-0472">Membrane</keyword>
<gene>
    <name evidence="2" type="ORF">HJG59_018453</name>
</gene>
<evidence type="ECO:0000313" key="2">
    <source>
        <dbReference type="EMBL" id="KAF6400095.1"/>
    </source>
</evidence>
<organism evidence="2 3">
    <name type="scientific">Molossus molossus</name>
    <name type="common">Pallas' mastiff bat</name>
    <name type="synonym">Vespertilio molossus</name>
    <dbReference type="NCBI Taxonomy" id="27622"/>
    <lineage>
        <taxon>Eukaryota</taxon>
        <taxon>Metazoa</taxon>
        <taxon>Chordata</taxon>
        <taxon>Craniata</taxon>
        <taxon>Vertebrata</taxon>
        <taxon>Euteleostomi</taxon>
        <taxon>Mammalia</taxon>
        <taxon>Eutheria</taxon>
        <taxon>Laurasiatheria</taxon>
        <taxon>Chiroptera</taxon>
        <taxon>Yangochiroptera</taxon>
        <taxon>Molossidae</taxon>
        <taxon>Molossus</taxon>
    </lineage>
</organism>
<protein>
    <submittedName>
        <fullName evidence="2">Transmembrane protein 63A</fullName>
    </submittedName>
</protein>
<dbReference type="EMBL" id="JACASF010000023">
    <property type="protein sequence ID" value="KAF6400095.1"/>
    <property type="molecule type" value="Genomic_DNA"/>
</dbReference>
<keyword evidence="1 2" id="KW-0812">Transmembrane</keyword>
<dbReference type="AlphaFoldDB" id="A0A7J8BNV3"/>
<dbReference type="Proteomes" id="UP000550707">
    <property type="component" value="Unassembled WGS sequence"/>
</dbReference>
<keyword evidence="1" id="KW-1133">Transmembrane helix</keyword>
<name>A0A7J8BNV3_MOLMO</name>
<sequence length="125" mass="14088">MMTDSPFLDLWQSKAVSSRDRLGIRDHPNDSYCYNSAKNSTVLQGVPFGGIPVVLLIDVSCFLFLILLFSIIRRRFWDYGRIALVSEAGSESRFQRSSSLSSVGPQDFESDLGCCPWLTAIFRLQ</sequence>
<comment type="caution">
    <text evidence="2">The sequence shown here is derived from an EMBL/GenBank/DDBJ whole genome shotgun (WGS) entry which is preliminary data.</text>
</comment>
<evidence type="ECO:0000256" key="1">
    <source>
        <dbReference type="SAM" id="Phobius"/>
    </source>
</evidence>
<proteinExistence type="predicted"/>
<accession>A0A7J8BNV3</accession>
<feature type="transmembrane region" description="Helical" evidence="1">
    <location>
        <begin position="48"/>
        <end position="72"/>
    </location>
</feature>